<evidence type="ECO:0000313" key="1">
    <source>
        <dbReference type="EMBL" id="KAK7676515.1"/>
    </source>
</evidence>
<evidence type="ECO:0000313" key="2">
    <source>
        <dbReference type="Proteomes" id="UP001385951"/>
    </source>
</evidence>
<reference evidence="1 2" key="1">
    <citation type="submission" date="2022-09" db="EMBL/GenBank/DDBJ databases">
        <authorList>
            <person name="Palmer J.M."/>
        </authorList>
    </citation>
    <scope>NUCLEOTIDE SEQUENCE [LARGE SCALE GENOMIC DNA]</scope>
    <source>
        <strain evidence="1 2">DSM 7382</strain>
    </source>
</reference>
<protein>
    <submittedName>
        <fullName evidence="1">Uncharacterized protein</fullName>
    </submittedName>
</protein>
<keyword evidence="2" id="KW-1185">Reference proteome</keyword>
<dbReference type="InterPro" id="IPR032675">
    <property type="entry name" value="LRR_dom_sf"/>
</dbReference>
<gene>
    <name evidence="1" type="ORF">QCA50_020533</name>
</gene>
<dbReference type="SUPFAM" id="SSF52047">
    <property type="entry name" value="RNI-like"/>
    <property type="match status" value="1"/>
</dbReference>
<accession>A0AAW0F7M9</accession>
<dbReference type="AlphaFoldDB" id="A0AAW0F7M9"/>
<dbReference type="EMBL" id="JASBNA010000114">
    <property type="protein sequence ID" value="KAK7676515.1"/>
    <property type="molecule type" value="Genomic_DNA"/>
</dbReference>
<sequence length="373" mass="41734">MSKDLMFPSLSVRAHQGFNAMFLCPFFEGYRDPYFLDCTLSGRKDIAVQELSLIRRFIEKYHPPCLTIYVKHNLRPEVLTLLQHRTLRTLRLCSPLGFRPGYRKHPKQHMGIGLWDHVVNFNASSPCLFTPVGKRFLCAIACGQSIQELHLSNHSMSPLAWAALLPQIIAPKLRVFEVDGRVSLKCLGAFLVNHIDIHTLKIGNICIPTRLGKAITLPALTDLHAPVSAALPLLRGSRNINTLELLMDAFAHPKHFREALRCLSELPVVDLSLDFTAELVGILNEPNVPGYLQSITNISLYLNSVAFSDSMLTAVHDCFVGSPALTILNIAEFFKTPGEPHPILLKCGRFSNDVIIQIEHTWSENGNGFRSHC</sequence>
<dbReference type="Gene3D" id="3.80.10.10">
    <property type="entry name" value="Ribonuclease Inhibitor"/>
    <property type="match status" value="1"/>
</dbReference>
<dbReference type="Proteomes" id="UP001385951">
    <property type="component" value="Unassembled WGS sequence"/>
</dbReference>
<comment type="caution">
    <text evidence="1">The sequence shown here is derived from an EMBL/GenBank/DDBJ whole genome shotgun (WGS) entry which is preliminary data.</text>
</comment>
<proteinExistence type="predicted"/>
<name>A0AAW0F7M9_9APHY</name>
<organism evidence="1 2">
    <name type="scientific">Cerrena zonata</name>
    <dbReference type="NCBI Taxonomy" id="2478898"/>
    <lineage>
        <taxon>Eukaryota</taxon>
        <taxon>Fungi</taxon>
        <taxon>Dikarya</taxon>
        <taxon>Basidiomycota</taxon>
        <taxon>Agaricomycotina</taxon>
        <taxon>Agaricomycetes</taxon>
        <taxon>Polyporales</taxon>
        <taxon>Cerrenaceae</taxon>
        <taxon>Cerrena</taxon>
    </lineage>
</organism>